<dbReference type="PANTHER" id="PTHR45138:SF9">
    <property type="entry name" value="DIGUANYLATE CYCLASE DGCM-RELATED"/>
    <property type="match status" value="1"/>
</dbReference>
<organism evidence="2 3">
    <name type="scientific">Desulfosporosinus acididurans</name>
    <dbReference type="NCBI Taxonomy" id="476652"/>
    <lineage>
        <taxon>Bacteria</taxon>
        <taxon>Bacillati</taxon>
        <taxon>Bacillota</taxon>
        <taxon>Clostridia</taxon>
        <taxon>Eubacteriales</taxon>
        <taxon>Desulfitobacteriaceae</taxon>
        <taxon>Desulfosporosinus</taxon>
    </lineage>
</organism>
<keyword evidence="2" id="KW-0548">Nucleotidyltransferase</keyword>
<dbReference type="EC" id="2.7.7.65" evidence="2"/>
<dbReference type="SMART" id="SM00267">
    <property type="entry name" value="GGDEF"/>
    <property type="match status" value="1"/>
</dbReference>
<keyword evidence="3" id="KW-1185">Reference proteome</keyword>
<dbReference type="PROSITE" id="PS50887">
    <property type="entry name" value="GGDEF"/>
    <property type="match status" value="1"/>
</dbReference>
<feature type="domain" description="GGDEF" evidence="1">
    <location>
        <begin position="210"/>
        <end position="345"/>
    </location>
</feature>
<dbReference type="FunFam" id="3.30.70.270:FF:000001">
    <property type="entry name" value="Diguanylate cyclase domain protein"/>
    <property type="match status" value="1"/>
</dbReference>
<dbReference type="GO" id="GO:0052621">
    <property type="term" value="F:diguanylate cyclase activity"/>
    <property type="evidence" value="ECO:0007669"/>
    <property type="project" value="UniProtKB-EC"/>
</dbReference>
<dbReference type="SUPFAM" id="SSF55073">
    <property type="entry name" value="Nucleotide cyclase"/>
    <property type="match status" value="1"/>
</dbReference>
<dbReference type="CDD" id="cd01949">
    <property type="entry name" value="GGDEF"/>
    <property type="match status" value="1"/>
</dbReference>
<dbReference type="STRING" id="476652.DEAC_c00550"/>
<dbReference type="RefSeq" id="WP_053006231.1">
    <property type="nucleotide sequence ID" value="NZ_LDZY01000001.1"/>
</dbReference>
<dbReference type="PATRIC" id="fig|476652.3.peg.57"/>
<evidence type="ECO:0000313" key="2">
    <source>
        <dbReference type="EMBL" id="KLU67661.1"/>
    </source>
</evidence>
<proteinExistence type="predicted"/>
<evidence type="ECO:0000313" key="3">
    <source>
        <dbReference type="Proteomes" id="UP000036356"/>
    </source>
</evidence>
<dbReference type="Proteomes" id="UP000036356">
    <property type="component" value="Unassembled WGS sequence"/>
</dbReference>
<dbReference type="EMBL" id="LDZY01000001">
    <property type="protein sequence ID" value="KLU67661.1"/>
    <property type="molecule type" value="Genomic_DNA"/>
</dbReference>
<dbReference type="NCBIfam" id="TIGR00254">
    <property type="entry name" value="GGDEF"/>
    <property type="match status" value="1"/>
</dbReference>
<reference evidence="2 3" key="1">
    <citation type="submission" date="2015-06" db="EMBL/GenBank/DDBJ databases">
        <title>Draft genome of the moderately acidophilic sulfate reducer Candidatus Desulfosporosinus acididurans strain M1.</title>
        <authorList>
            <person name="Poehlein A."/>
            <person name="Petzsch P."/>
            <person name="Johnson B.D."/>
            <person name="Schloemann M."/>
            <person name="Daniel R."/>
            <person name="Muehling M."/>
        </authorList>
    </citation>
    <scope>NUCLEOTIDE SEQUENCE [LARGE SCALE GENOMIC DNA]</scope>
    <source>
        <strain evidence="2 3">M1</strain>
    </source>
</reference>
<comment type="caution">
    <text evidence="2">The sequence shown here is derived from an EMBL/GenBank/DDBJ whole genome shotgun (WGS) entry which is preliminary data.</text>
</comment>
<dbReference type="AlphaFoldDB" id="A0A0J1ISM9"/>
<gene>
    <name evidence="2" type="primary">yedQ</name>
    <name evidence="2" type="ORF">DEAC_c00550</name>
</gene>
<dbReference type="GO" id="GO:0043709">
    <property type="term" value="P:cell adhesion involved in single-species biofilm formation"/>
    <property type="evidence" value="ECO:0007669"/>
    <property type="project" value="TreeGrafter"/>
</dbReference>
<keyword evidence="2" id="KW-0808">Transferase</keyword>
<dbReference type="Pfam" id="PF00990">
    <property type="entry name" value="GGDEF"/>
    <property type="match status" value="1"/>
</dbReference>
<protein>
    <submittedName>
        <fullName evidence="2">Putative diguanylate cyclase YedQ</fullName>
        <ecNumber evidence="2">2.7.7.65</ecNumber>
    </submittedName>
</protein>
<name>A0A0J1ISM9_9FIRM</name>
<dbReference type="InterPro" id="IPR000160">
    <property type="entry name" value="GGDEF_dom"/>
</dbReference>
<dbReference type="Pfam" id="PF05651">
    <property type="entry name" value="Diacid_rec"/>
    <property type="match status" value="1"/>
</dbReference>
<dbReference type="GO" id="GO:1902201">
    <property type="term" value="P:negative regulation of bacterial-type flagellum-dependent cell motility"/>
    <property type="evidence" value="ECO:0007669"/>
    <property type="project" value="TreeGrafter"/>
</dbReference>
<dbReference type="GO" id="GO:0005886">
    <property type="term" value="C:plasma membrane"/>
    <property type="evidence" value="ECO:0007669"/>
    <property type="project" value="TreeGrafter"/>
</dbReference>
<dbReference type="InterPro" id="IPR043128">
    <property type="entry name" value="Rev_trsase/Diguanyl_cyclase"/>
</dbReference>
<accession>A0A0J1ISM9</accession>
<sequence length="345" mass="37728">MVIKLSDAVAQKIVELIHKQSGFDVIVCDNTGTIIADSEQVRIGQKHKGSYQILTSDKDSAVITAQEAEESKGRVKEGVSIAIEAEGAKIGTFGIAGPLEVVPPVARIAAGMIIMMLRDEELKDFIRNQVRVLGTSVDQAANGEFDIVFELLKNTTESITFENGNCPEIYKLIDKMSNLAFKDTLTGTYNRRYIDQKLPVDIISTSLSEQSLSIIIADIDFFKNVNDTHGHVAGDHTLKAVADILSGCIQRESDWISRYGGEEFLICLPGAGLKRAVEIAEHMRSSVENSEIVYGECSIKITASLGVCSIKPSSRAPRINAEKLIECADNKLYVAKHKGRNRVEA</sequence>
<dbReference type="InterPro" id="IPR008599">
    <property type="entry name" value="Diacid_rec"/>
</dbReference>
<dbReference type="PANTHER" id="PTHR45138">
    <property type="entry name" value="REGULATORY COMPONENTS OF SENSORY TRANSDUCTION SYSTEM"/>
    <property type="match status" value="1"/>
</dbReference>
<dbReference type="InterPro" id="IPR029787">
    <property type="entry name" value="Nucleotide_cyclase"/>
</dbReference>
<dbReference type="InterPro" id="IPR050469">
    <property type="entry name" value="Diguanylate_Cyclase"/>
</dbReference>
<evidence type="ECO:0000259" key="1">
    <source>
        <dbReference type="PROSITE" id="PS50887"/>
    </source>
</evidence>
<dbReference type="Gene3D" id="3.30.70.270">
    <property type="match status" value="1"/>
</dbReference>